<proteinExistence type="predicted"/>
<dbReference type="Proteomes" id="UP000054997">
    <property type="component" value="Unassembled WGS sequence"/>
</dbReference>
<feature type="chain" id="PRO_5006914928" evidence="1">
    <location>
        <begin position="23"/>
        <end position="315"/>
    </location>
</feature>
<gene>
    <name evidence="2" type="ORF">Llon_0780</name>
</gene>
<evidence type="ECO:0000256" key="1">
    <source>
        <dbReference type="SAM" id="SignalP"/>
    </source>
</evidence>
<protein>
    <submittedName>
        <fullName evidence="2">Fe-S protein</fullName>
    </submittedName>
</protein>
<evidence type="ECO:0000313" key="2">
    <source>
        <dbReference type="EMBL" id="KTD21615.1"/>
    </source>
</evidence>
<dbReference type="AlphaFoldDB" id="A0A0W0VNF5"/>
<dbReference type="OrthoDB" id="7240756at2"/>
<dbReference type="RefSeq" id="WP_058528789.1">
    <property type="nucleotide sequence ID" value="NZ_CAAAHZ010000014.1"/>
</dbReference>
<feature type="signal peptide" evidence="1">
    <location>
        <begin position="1"/>
        <end position="22"/>
    </location>
</feature>
<evidence type="ECO:0000313" key="3">
    <source>
        <dbReference type="Proteomes" id="UP000054997"/>
    </source>
</evidence>
<comment type="caution">
    <text evidence="2">The sequence shown here is derived from an EMBL/GenBank/DDBJ whole genome shotgun (WGS) entry which is preliminary data.</text>
</comment>
<reference evidence="2 3" key="1">
    <citation type="submission" date="2015-11" db="EMBL/GenBank/DDBJ databases">
        <title>Genomic analysis of 38 Legionella species identifies large and diverse effector repertoires.</title>
        <authorList>
            <person name="Burstein D."/>
            <person name="Amaro F."/>
            <person name="Zusman T."/>
            <person name="Lifshitz Z."/>
            <person name="Cohen O."/>
            <person name="Gilbert J.A."/>
            <person name="Pupko T."/>
            <person name="Shuman H.A."/>
            <person name="Segal G."/>
        </authorList>
    </citation>
    <scope>NUCLEOTIDE SEQUENCE [LARGE SCALE GENOMIC DNA]</scope>
    <source>
        <strain evidence="2 3">ATCC 49505</strain>
    </source>
</reference>
<dbReference type="PATRIC" id="fig|45068.5.peg.831"/>
<accession>A0A0W0VNF5</accession>
<sequence>MHKYTRLLSGLILFILSSQALPDPWFTGPLLAPSGKTIPLGHFNLETYGFYTQNLGMFNRHWKLIHTSSNYNIQLNPLLSYGLADNVDVQFSLPYVFNHNMGQSGKHIGDVSALIGYQALTQKSILHPDLRITLQEIFPTGRYNDLNPTESGTDGTGIGSYQTALAFNFQHLSMLGNQYYLRKRMSVNFLYANETKIRGLSSFGGGAGTWGHIKPGNLMSFDLAGELSITKNWVLVMEGYYFYRDATSFSGRRGIKPDGTPADIGHGVIEEITLAPAVEYNFSPQYGIIAGCWFSVKGREAPDFISTVIALNAYW</sequence>
<keyword evidence="1" id="KW-0732">Signal</keyword>
<dbReference type="STRING" id="45068.Llon_0780"/>
<organism evidence="2 3">
    <name type="scientific">Legionella londiniensis</name>
    <dbReference type="NCBI Taxonomy" id="45068"/>
    <lineage>
        <taxon>Bacteria</taxon>
        <taxon>Pseudomonadati</taxon>
        <taxon>Pseudomonadota</taxon>
        <taxon>Gammaproteobacteria</taxon>
        <taxon>Legionellales</taxon>
        <taxon>Legionellaceae</taxon>
        <taxon>Legionella</taxon>
    </lineage>
</organism>
<keyword evidence="3" id="KW-1185">Reference proteome</keyword>
<dbReference type="EMBL" id="LNYK01000014">
    <property type="protein sequence ID" value="KTD21615.1"/>
    <property type="molecule type" value="Genomic_DNA"/>
</dbReference>
<name>A0A0W0VNF5_9GAMM</name>